<dbReference type="Proteomes" id="UP001057452">
    <property type="component" value="Chromosome 5"/>
</dbReference>
<keyword evidence="2" id="KW-1185">Reference proteome</keyword>
<organism evidence="1 2">
    <name type="scientific">Chaenocephalus aceratus</name>
    <name type="common">Blackfin icefish</name>
    <name type="synonym">Chaenichthys aceratus</name>
    <dbReference type="NCBI Taxonomy" id="36190"/>
    <lineage>
        <taxon>Eukaryota</taxon>
        <taxon>Metazoa</taxon>
        <taxon>Chordata</taxon>
        <taxon>Craniata</taxon>
        <taxon>Vertebrata</taxon>
        <taxon>Euteleostomi</taxon>
        <taxon>Actinopterygii</taxon>
        <taxon>Neopterygii</taxon>
        <taxon>Teleostei</taxon>
        <taxon>Neoteleostei</taxon>
        <taxon>Acanthomorphata</taxon>
        <taxon>Eupercaria</taxon>
        <taxon>Perciformes</taxon>
        <taxon>Notothenioidei</taxon>
        <taxon>Channichthyidae</taxon>
        <taxon>Chaenocephalus</taxon>
    </lineage>
</organism>
<reference evidence="1" key="1">
    <citation type="submission" date="2022-05" db="EMBL/GenBank/DDBJ databases">
        <title>Chromosome-level genome of Chaenocephalus aceratus.</title>
        <authorList>
            <person name="Park H."/>
        </authorList>
    </citation>
    <scope>NUCLEOTIDE SEQUENCE</scope>
    <source>
        <strain evidence="1">KU_202001</strain>
    </source>
</reference>
<sequence>LRLWRSACLSKHTTLAALPLSQEPKDLQALINVDLPISGRPDVPLKAAERDVQQRRCYGIMED</sequence>
<evidence type="ECO:0000313" key="1">
    <source>
        <dbReference type="EMBL" id="KAI4826482.1"/>
    </source>
</evidence>
<name>A0ACB9XII8_CHAAC</name>
<feature type="non-terminal residue" evidence="1">
    <location>
        <position position="63"/>
    </location>
</feature>
<evidence type="ECO:0000313" key="2">
    <source>
        <dbReference type="Proteomes" id="UP001057452"/>
    </source>
</evidence>
<protein>
    <submittedName>
        <fullName evidence="1">Uncharacterized protein</fullName>
    </submittedName>
</protein>
<dbReference type="EMBL" id="CM043789">
    <property type="protein sequence ID" value="KAI4826482.1"/>
    <property type="molecule type" value="Genomic_DNA"/>
</dbReference>
<feature type="non-terminal residue" evidence="1">
    <location>
        <position position="1"/>
    </location>
</feature>
<comment type="caution">
    <text evidence="1">The sequence shown here is derived from an EMBL/GenBank/DDBJ whole genome shotgun (WGS) entry which is preliminary data.</text>
</comment>
<proteinExistence type="predicted"/>
<gene>
    <name evidence="1" type="ORF">KUCAC02_029929</name>
</gene>
<accession>A0ACB9XII8</accession>